<sequence>MNCTFELGDTLEYATPDTIAFGIQALCKSELVSPPVRRILTDHFLHERKITIRRDDILLRLRYLQRVDIPHVVDTELKRHAGSDRIEISLSPCELGSNLRQISSCFVSFSTQSQK</sequence>
<organism evidence="1 2">
    <name type="scientific">Rhizobium aouanii</name>
    <dbReference type="NCBI Taxonomy" id="3118145"/>
    <lineage>
        <taxon>Bacteria</taxon>
        <taxon>Pseudomonadati</taxon>
        <taxon>Pseudomonadota</taxon>
        <taxon>Alphaproteobacteria</taxon>
        <taxon>Hyphomicrobiales</taxon>
        <taxon>Rhizobiaceae</taxon>
        <taxon>Rhizobium/Agrobacterium group</taxon>
        <taxon>Rhizobium</taxon>
    </lineage>
</organism>
<reference evidence="1 2" key="1">
    <citation type="submission" date="2024-01" db="EMBL/GenBank/DDBJ databases">
        <title>Draft genome sequences of three bacterial strains isolated from Acacia saligna represent a potential new species within the genus Rhizobium.</title>
        <authorList>
            <person name="Tambong J.T."/>
            <person name="Mnasri B."/>
        </authorList>
    </citation>
    <scope>NUCLEOTIDE SEQUENCE [LARGE SCALE GENOMIC DNA]</scope>
    <source>
        <strain evidence="1 2">1AS12I</strain>
    </source>
</reference>
<gene>
    <name evidence="1" type="ORF">V8Q02_13390</name>
</gene>
<proteinExistence type="predicted"/>
<dbReference type="Proteomes" id="UP001531129">
    <property type="component" value="Unassembled WGS sequence"/>
</dbReference>
<accession>A0ABU8CJB0</accession>
<dbReference type="RefSeq" id="WP_264396525.1">
    <property type="nucleotide sequence ID" value="NZ_JBAMYB010000006.1"/>
</dbReference>
<evidence type="ECO:0000313" key="2">
    <source>
        <dbReference type="Proteomes" id="UP001531129"/>
    </source>
</evidence>
<keyword evidence="2" id="KW-1185">Reference proteome</keyword>
<dbReference type="EMBL" id="JBAMYC010000006">
    <property type="protein sequence ID" value="MEI1248983.1"/>
    <property type="molecule type" value="Genomic_DNA"/>
</dbReference>
<protein>
    <submittedName>
        <fullName evidence="1">Uncharacterized protein</fullName>
    </submittedName>
</protein>
<name>A0ABU8CJB0_9HYPH</name>
<evidence type="ECO:0000313" key="1">
    <source>
        <dbReference type="EMBL" id="MEI1248983.1"/>
    </source>
</evidence>
<comment type="caution">
    <text evidence="1">The sequence shown here is derived from an EMBL/GenBank/DDBJ whole genome shotgun (WGS) entry which is preliminary data.</text>
</comment>